<protein>
    <submittedName>
        <fullName evidence="2">Uncharacterized protein</fullName>
    </submittedName>
</protein>
<accession>A0A4R9BIE7</accession>
<keyword evidence="1" id="KW-1133">Transmembrane helix</keyword>
<proteinExistence type="predicted"/>
<dbReference type="Pfam" id="PF26137">
    <property type="entry name" value="Toxin_SdpC"/>
    <property type="match status" value="1"/>
</dbReference>
<dbReference type="OrthoDB" id="368268at85006"/>
<dbReference type="InterPro" id="IPR023888">
    <property type="entry name" value="SdpC-like"/>
</dbReference>
<keyword evidence="1" id="KW-0812">Transmembrane</keyword>
<keyword evidence="1" id="KW-0472">Membrane</keyword>
<dbReference type="Proteomes" id="UP000298468">
    <property type="component" value="Unassembled WGS sequence"/>
</dbReference>
<keyword evidence="3" id="KW-1185">Reference proteome</keyword>
<evidence type="ECO:0000256" key="1">
    <source>
        <dbReference type="SAM" id="Phobius"/>
    </source>
</evidence>
<comment type="caution">
    <text evidence="2">The sequence shown here is derived from an EMBL/GenBank/DDBJ whole genome shotgun (WGS) entry which is preliminary data.</text>
</comment>
<evidence type="ECO:0000313" key="3">
    <source>
        <dbReference type="Proteomes" id="UP000298468"/>
    </source>
</evidence>
<feature type="transmembrane region" description="Helical" evidence="1">
    <location>
        <begin position="86"/>
        <end position="113"/>
    </location>
</feature>
<dbReference type="RefSeq" id="WP_134642295.1">
    <property type="nucleotide sequence ID" value="NZ_SOHM01000037.1"/>
</dbReference>
<gene>
    <name evidence="2" type="ORF">E3T61_18345</name>
</gene>
<dbReference type="EMBL" id="SOHM01000037">
    <property type="protein sequence ID" value="TFD85086.1"/>
    <property type="molecule type" value="Genomic_DNA"/>
</dbReference>
<dbReference type="AlphaFoldDB" id="A0A4R9BIE7"/>
<name>A0A4R9BIE7_9MICO</name>
<sequence>MKLEGLTNPVDMTPEVEGEIDRIVAQINSIDATYFDRFAELAQSGDVLQVETAFTDTGDVLNEALTALGYGDGSVSGEVSPDCIQVVLFAVAVLVYAGVAVLQVAAVAVSWLYKGYAKRASGVDSELAREKWIASVTTALA</sequence>
<organism evidence="2 3">
    <name type="scientific">Cryobacterium lactosi</name>
    <dbReference type="NCBI Taxonomy" id="1259202"/>
    <lineage>
        <taxon>Bacteria</taxon>
        <taxon>Bacillati</taxon>
        <taxon>Actinomycetota</taxon>
        <taxon>Actinomycetes</taxon>
        <taxon>Micrococcales</taxon>
        <taxon>Microbacteriaceae</taxon>
        <taxon>Cryobacterium</taxon>
    </lineage>
</organism>
<evidence type="ECO:0000313" key="2">
    <source>
        <dbReference type="EMBL" id="TFD85086.1"/>
    </source>
</evidence>
<reference evidence="2 3" key="1">
    <citation type="submission" date="2019-03" db="EMBL/GenBank/DDBJ databases">
        <title>Genomics of glacier-inhabiting Cryobacterium strains.</title>
        <authorList>
            <person name="Liu Q."/>
            <person name="Xin Y.-H."/>
        </authorList>
    </citation>
    <scope>NUCLEOTIDE SEQUENCE [LARGE SCALE GENOMIC DNA]</scope>
    <source>
        <strain evidence="2 3">Sr59</strain>
    </source>
</reference>